<accession>C9PN96</accession>
<evidence type="ECO:0000313" key="3">
    <source>
        <dbReference type="EMBL" id="EEX50883.1"/>
    </source>
</evidence>
<proteinExistence type="predicted"/>
<dbReference type="NCBIfam" id="NF008551">
    <property type="entry name" value="PRK11478.1"/>
    <property type="match status" value="1"/>
</dbReference>
<dbReference type="STRING" id="667128.HMPREF0621_0470"/>
<dbReference type="GO" id="GO:0046872">
    <property type="term" value="F:metal ion binding"/>
    <property type="evidence" value="ECO:0007669"/>
    <property type="project" value="UniProtKB-KW"/>
</dbReference>
<dbReference type="InterPro" id="IPR029068">
    <property type="entry name" value="Glyas_Bleomycin-R_OHBP_Dase"/>
</dbReference>
<sequence length="151" mass="17619">MLPEEPNNKYNKPRGIEGNKVSFPIIGVHHIAIIVSDYEKSKHFYTKILGADIIQETYREKRNSYKLDLRFKDGTQLELFSFSNPPSRLTYPEACGLRHLAFQVQDIDSAIGFLKNYHIESEPIRIDPLTGRRFTFFKDPDNLPLELYEIE</sequence>
<dbReference type="Proteomes" id="UP000005519">
    <property type="component" value="Unassembled WGS sequence"/>
</dbReference>
<gene>
    <name evidence="3" type="primary">gloA2</name>
    <name evidence="3" type="ORF">HMPREF0621_0470</name>
</gene>
<protein>
    <submittedName>
        <fullName evidence="3">Glyoxalase family protein</fullName>
        <ecNumber evidence="3">4.4.1.5</ecNumber>
    </submittedName>
</protein>
<dbReference type="InterPro" id="IPR051332">
    <property type="entry name" value="Fosfomycin_Res_Enzymes"/>
</dbReference>
<dbReference type="EC" id="4.4.1.5" evidence="3"/>
<dbReference type="HOGENOM" id="CLU_046006_2_4_6"/>
<keyword evidence="1" id="KW-0479">Metal-binding</keyword>
<dbReference type="PROSITE" id="PS51819">
    <property type="entry name" value="VOC"/>
    <property type="match status" value="1"/>
</dbReference>
<dbReference type="GO" id="GO:0004462">
    <property type="term" value="F:lactoylglutathione lyase activity"/>
    <property type="evidence" value="ECO:0007669"/>
    <property type="project" value="UniProtKB-EC"/>
</dbReference>
<dbReference type="EMBL" id="ACZR01000005">
    <property type="protein sequence ID" value="EEX50883.1"/>
    <property type="molecule type" value="Genomic_DNA"/>
</dbReference>
<keyword evidence="3" id="KW-0456">Lyase</keyword>
<evidence type="ECO:0000313" key="4">
    <source>
        <dbReference type="Proteomes" id="UP000005519"/>
    </source>
</evidence>
<evidence type="ECO:0000256" key="1">
    <source>
        <dbReference type="ARBA" id="ARBA00022723"/>
    </source>
</evidence>
<reference evidence="3 4" key="1">
    <citation type="submission" date="2009-10" db="EMBL/GenBank/DDBJ databases">
        <authorList>
            <person name="Muzny D."/>
            <person name="Qin X."/>
            <person name="Deng J."/>
            <person name="Jiang H."/>
            <person name="Liu Y."/>
            <person name="Qu J."/>
            <person name="Song X.-Z."/>
            <person name="Zhang L."/>
            <person name="Thornton R."/>
            <person name="Coyle M."/>
            <person name="Francisco L."/>
            <person name="Jackson L."/>
            <person name="Javaid M."/>
            <person name="Korchina V."/>
            <person name="Kovar C."/>
            <person name="Mata R."/>
            <person name="Mathew T."/>
            <person name="Ngo R."/>
            <person name="Nguyen L."/>
            <person name="Nguyen N."/>
            <person name="Okwuonu G."/>
            <person name="Ongeri F."/>
            <person name="Pham C."/>
            <person name="Simmons D."/>
            <person name="Wilczek-Boney K."/>
            <person name="Hale W."/>
            <person name="Jakkamsetti A."/>
            <person name="Pham P."/>
            <person name="Ruth R."/>
            <person name="San Lucas F."/>
            <person name="Warren J."/>
            <person name="Zhang J."/>
            <person name="Zhao Z."/>
            <person name="Zhou C."/>
            <person name="Zhu D."/>
            <person name="Lee S."/>
            <person name="Bess C."/>
            <person name="Blankenburg K."/>
            <person name="Forbes L."/>
            <person name="Fu Q."/>
            <person name="Gubbala S."/>
            <person name="Hirani K."/>
            <person name="Jayaseelan J.C."/>
            <person name="Lara F."/>
            <person name="Munidasa M."/>
            <person name="Palculict T."/>
            <person name="Patil S."/>
            <person name="Pu L.-L."/>
            <person name="Saada N."/>
            <person name="Tang L."/>
            <person name="Weissenberger G."/>
            <person name="Zhu Y."/>
            <person name="Hemphill L."/>
            <person name="Shang Y."/>
            <person name="Youmans B."/>
            <person name="Ayvaz T."/>
            <person name="Ross M."/>
            <person name="Santibanez J."/>
            <person name="Aqrawi P."/>
            <person name="Gross S."/>
            <person name="Joshi V."/>
            <person name="Fowler G."/>
            <person name="Nazareth L."/>
            <person name="Reid J."/>
            <person name="Worley K."/>
            <person name="Petrosino J."/>
            <person name="Highlander S."/>
            <person name="Gibbs R."/>
        </authorList>
    </citation>
    <scope>NUCLEOTIDE SEQUENCE [LARGE SCALE GENOMIC DNA]</scope>
    <source>
        <strain evidence="3 4">ATCC 43325</strain>
    </source>
</reference>
<name>C9PN96_9PAST</name>
<dbReference type="PANTHER" id="PTHR36113:SF6">
    <property type="entry name" value="FOSFOMYCIN RESISTANCE PROTEIN FOSX"/>
    <property type="match status" value="1"/>
</dbReference>
<dbReference type="Gene3D" id="3.10.180.10">
    <property type="entry name" value="2,3-Dihydroxybiphenyl 1,2-Dioxygenase, domain 1"/>
    <property type="match status" value="1"/>
</dbReference>
<dbReference type="Pfam" id="PF00903">
    <property type="entry name" value="Glyoxalase"/>
    <property type="match status" value="1"/>
</dbReference>
<organism evidence="3 4">
    <name type="scientific">Pasteurella dagmatis ATCC 43325</name>
    <dbReference type="NCBI Taxonomy" id="667128"/>
    <lineage>
        <taxon>Bacteria</taxon>
        <taxon>Pseudomonadati</taxon>
        <taxon>Pseudomonadota</taxon>
        <taxon>Gammaproteobacteria</taxon>
        <taxon>Pasteurellales</taxon>
        <taxon>Pasteurellaceae</taxon>
        <taxon>Pasteurella</taxon>
    </lineage>
</organism>
<feature type="domain" description="VOC" evidence="2">
    <location>
        <begin position="27"/>
        <end position="150"/>
    </location>
</feature>
<dbReference type="InterPro" id="IPR037523">
    <property type="entry name" value="VOC_core"/>
</dbReference>
<dbReference type="InterPro" id="IPR037478">
    <property type="entry name" value="YwkD-like_dom"/>
</dbReference>
<dbReference type="AlphaFoldDB" id="C9PN96"/>
<comment type="caution">
    <text evidence="3">The sequence shown here is derived from an EMBL/GenBank/DDBJ whole genome shotgun (WGS) entry which is preliminary data.</text>
</comment>
<keyword evidence="4" id="KW-1185">Reference proteome</keyword>
<dbReference type="CDD" id="cd08352">
    <property type="entry name" value="VOC_Bs_YwkD_like"/>
    <property type="match status" value="1"/>
</dbReference>
<evidence type="ECO:0000259" key="2">
    <source>
        <dbReference type="PROSITE" id="PS51819"/>
    </source>
</evidence>
<dbReference type="SUPFAM" id="SSF54593">
    <property type="entry name" value="Glyoxalase/Bleomycin resistance protein/Dihydroxybiphenyl dioxygenase"/>
    <property type="match status" value="1"/>
</dbReference>
<dbReference type="InterPro" id="IPR004360">
    <property type="entry name" value="Glyas_Fos-R_dOase_dom"/>
</dbReference>
<dbReference type="PANTHER" id="PTHR36113">
    <property type="entry name" value="LYASE, PUTATIVE-RELATED-RELATED"/>
    <property type="match status" value="1"/>
</dbReference>